<feature type="coiled-coil region" evidence="12">
    <location>
        <begin position="309"/>
        <end position="370"/>
    </location>
</feature>
<dbReference type="EMBL" id="AVOT02008427">
    <property type="protein sequence ID" value="MBW0485978.1"/>
    <property type="molecule type" value="Genomic_DNA"/>
</dbReference>
<comment type="subunit">
    <text evidence="11">Component of the mitochondrial contact site and cristae organizing system (MICOS) complex.</text>
</comment>
<evidence type="ECO:0000256" key="13">
    <source>
        <dbReference type="SAM" id="MobiDB-lite"/>
    </source>
</evidence>
<keyword evidence="5 11" id="KW-0999">Mitochondrion inner membrane</keyword>
<keyword evidence="8 11" id="KW-0496">Mitochondrion</keyword>
<feature type="compositionally biased region" description="Polar residues" evidence="13">
    <location>
        <begin position="150"/>
        <end position="164"/>
    </location>
</feature>
<evidence type="ECO:0000256" key="12">
    <source>
        <dbReference type="SAM" id="Coils"/>
    </source>
</evidence>
<evidence type="ECO:0000256" key="10">
    <source>
        <dbReference type="ARBA" id="ARBA00025571"/>
    </source>
</evidence>
<organism evidence="14 15">
    <name type="scientific">Austropuccinia psidii MF-1</name>
    <dbReference type="NCBI Taxonomy" id="1389203"/>
    <lineage>
        <taxon>Eukaryota</taxon>
        <taxon>Fungi</taxon>
        <taxon>Dikarya</taxon>
        <taxon>Basidiomycota</taxon>
        <taxon>Pucciniomycotina</taxon>
        <taxon>Pucciniomycetes</taxon>
        <taxon>Pucciniales</taxon>
        <taxon>Sphaerophragmiaceae</taxon>
        <taxon>Austropuccinia</taxon>
    </lineage>
</organism>
<dbReference type="GO" id="GO:0042407">
    <property type="term" value="P:cristae formation"/>
    <property type="evidence" value="ECO:0007669"/>
    <property type="project" value="TreeGrafter"/>
</dbReference>
<keyword evidence="7 12" id="KW-0175">Coiled coil</keyword>
<dbReference type="Proteomes" id="UP000765509">
    <property type="component" value="Unassembled WGS sequence"/>
</dbReference>
<feature type="compositionally biased region" description="Low complexity" evidence="13">
    <location>
        <begin position="139"/>
        <end position="149"/>
    </location>
</feature>
<evidence type="ECO:0000256" key="5">
    <source>
        <dbReference type="ARBA" id="ARBA00022792"/>
    </source>
</evidence>
<evidence type="ECO:0000256" key="8">
    <source>
        <dbReference type="ARBA" id="ARBA00023128"/>
    </source>
</evidence>
<proteinExistence type="inferred from homology"/>
<evidence type="ECO:0000256" key="9">
    <source>
        <dbReference type="ARBA" id="ARBA00023136"/>
    </source>
</evidence>
<comment type="similarity">
    <text evidence="2 11">Belongs to the MICOS complex subunit Mic60 family.</text>
</comment>
<dbReference type="InterPro" id="IPR019133">
    <property type="entry name" value="MIC60"/>
</dbReference>
<keyword evidence="6 11" id="KW-1133">Transmembrane helix</keyword>
<keyword evidence="9 11" id="KW-0472">Membrane</keyword>
<evidence type="ECO:0000313" key="14">
    <source>
        <dbReference type="EMBL" id="MBW0485978.1"/>
    </source>
</evidence>
<dbReference type="PANTHER" id="PTHR15415">
    <property type="entry name" value="MITOFILIN"/>
    <property type="match status" value="1"/>
</dbReference>
<comment type="subcellular location">
    <subcellularLocation>
        <location evidence="1 11">Mitochondrion inner membrane</location>
        <topology evidence="1 11">Single-pass membrane protein</topology>
    </subcellularLocation>
</comment>
<feature type="region of interest" description="Disordered" evidence="13">
    <location>
        <begin position="129"/>
        <end position="191"/>
    </location>
</feature>
<comment type="function">
    <text evidence="10">Component of the MICOS complex, a large protein complex of the mitochondrial inner membrane that plays crucial roles in the maintenance of crista junctions, inner membrane architecture, and formation of contact sites to the outer membrane. Plays a role in keeping cristae membranes connected to the inner boundary membrane. Also promotes protein import via the mitochondrial intermembrane space assembly (MIA) pathway.</text>
</comment>
<evidence type="ECO:0000256" key="2">
    <source>
        <dbReference type="ARBA" id="ARBA00010877"/>
    </source>
</evidence>
<dbReference type="AlphaFoldDB" id="A0A9Q3GZC7"/>
<evidence type="ECO:0000256" key="6">
    <source>
        <dbReference type="ARBA" id="ARBA00022989"/>
    </source>
</evidence>
<name>A0A9Q3GZC7_9BASI</name>
<keyword evidence="15" id="KW-1185">Reference proteome</keyword>
<gene>
    <name evidence="14" type="ORF">O181_025693</name>
</gene>
<feature type="compositionally biased region" description="Polar residues" evidence="13">
    <location>
        <begin position="173"/>
        <end position="189"/>
    </location>
</feature>
<evidence type="ECO:0000256" key="4">
    <source>
        <dbReference type="ARBA" id="ARBA00022692"/>
    </source>
</evidence>
<keyword evidence="4 11" id="KW-0812">Transmembrane</keyword>
<feature type="transmembrane region" description="Helical" evidence="11">
    <location>
        <begin position="54"/>
        <end position="74"/>
    </location>
</feature>
<accession>A0A9Q3GZC7</accession>
<evidence type="ECO:0000256" key="11">
    <source>
        <dbReference type="RuleBase" id="RU363000"/>
    </source>
</evidence>
<dbReference type="Pfam" id="PF09731">
    <property type="entry name" value="Mitofilin"/>
    <property type="match status" value="2"/>
</dbReference>
<comment type="caution">
    <text evidence="14">The sequence shown here is derived from an EMBL/GenBank/DDBJ whole genome shotgun (WGS) entry which is preliminary data.</text>
</comment>
<evidence type="ECO:0000313" key="15">
    <source>
        <dbReference type="Proteomes" id="UP000765509"/>
    </source>
</evidence>
<evidence type="ECO:0000256" key="1">
    <source>
        <dbReference type="ARBA" id="ARBA00004434"/>
    </source>
</evidence>
<evidence type="ECO:0000256" key="3">
    <source>
        <dbReference type="ARBA" id="ARBA00018116"/>
    </source>
</evidence>
<reference evidence="14" key="1">
    <citation type="submission" date="2021-03" db="EMBL/GenBank/DDBJ databases">
        <title>Draft genome sequence of rust myrtle Austropuccinia psidii MF-1, a brazilian biotype.</title>
        <authorList>
            <person name="Quecine M.C."/>
            <person name="Pachon D.M.R."/>
            <person name="Bonatelli M.L."/>
            <person name="Correr F.H."/>
            <person name="Franceschini L.M."/>
            <person name="Leite T.F."/>
            <person name="Margarido G.R.A."/>
            <person name="Almeida C.A."/>
            <person name="Ferrarezi J.A."/>
            <person name="Labate C.A."/>
        </authorList>
    </citation>
    <scope>NUCLEOTIDE SEQUENCE</scope>
    <source>
        <strain evidence="14">MF-1</strain>
    </source>
</reference>
<dbReference type="OrthoDB" id="10261039at2759"/>
<protein>
    <recommendedName>
        <fullName evidence="3 11">MICOS complex subunit MIC60</fullName>
    </recommendedName>
    <alternativeName>
        <fullName evidence="11">Mitofilin</fullName>
    </alternativeName>
</protein>
<sequence length="657" mass="72810">MLVLNSSSRFSIFSNRFPSSSRYLIRSKRYNFYSTSSLENPISKTSKKGILRRVVLPTALFGGIFYGAGIYGSFHNEKIHDFFVDQVPLGETLLNYFEESNLEQFADMSKRVIEISARTAKTAKETLGLTSSVEDTENKSSSSKASDSSVDQINQRTTAALQSTKELKPSPVLGSSSPTHETQSNSTSDLELKPAALVGSFRDVGNSVTQVSPQQSDLPYYDQPIPIGHEPPPGFVGVPPRPREPVTGLPPTPPSLPLLAPGVKGLSATEPVLGQLASSIDSLAGFLRDHPEVVVRGKDASGKDASRVLSSAKEELKRLADRLESIKLEEQAQLQTKLQTQAKNYGKMLLEAERELHQRLDQQEENWKDTFEVERSRLAKSFDEKLAKELEIQEALINERLEQEVISKGLELQRRWMRQIKAQVELEREGRWGKLSELEGCMKELGRITLDNEEYLEENLRVNQLWNAIRALEAAAFGSTPKVPLDYEARALQRISARNSKLASTSAQDADQSSTDSNVISAALSSIPLVAIETGIETLPSLTVWFKDSVAPRIQSASLFPSHGGLFTYLTSCFLSNLLFTSASSSPHAKDPICILSRVNGYLDAKNLEEATRELNSLKGWPKVLAKDWIGEARRHLELQQAIQIIQTEAKLQSLLL</sequence>
<dbReference type="PANTHER" id="PTHR15415:SF7">
    <property type="entry name" value="MICOS COMPLEX SUBUNIT MIC60"/>
    <property type="match status" value="1"/>
</dbReference>
<evidence type="ECO:0000256" key="7">
    <source>
        <dbReference type="ARBA" id="ARBA00023054"/>
    </source>
</evidence>
<dbReference type="GO" id="GO:0061617">
    <property type="term" value="C:MICOS complex"/>
    <property type="evidence" value="ECO:0007669"/>
    <property type="project" value="TreeGrafter"/>
</dbReference>